<dbReference type="InterPro" id="IPR006680">
    <property type="entry name" value="Amidohydro-rel"/>
</dbReference>
<comment type="caution">
    <text evidence="3">The sequence shown here is derived from an EMBL/GenBank/DDBJ whole genome shotgun (WGS) entry which is preliminary data.</text>
</comment>
<feature type="domain" description="Amidohydrolase-related" evidence="2">
    <location>
        <begin position="53"/>
        <end position="334"/>
    </location>
</feature>
<dbReference type="Gene3D" id="3.20.20.140">
    <property type="entry name" value="Metal-dependent hydrolases"/>
    <property type="match status" value="1"/>
</dbReference>
<gene>
    <name evidence="3" type="primary">ligW</name>
    <name evidence="3" type="ORF">ACFQ1E_16245</name>
</gene>
<organism evidence="3 4">
    <name type="scientific">Sphingomonas canadensis</name>
    <dbReference type="NCBI Taxonomy" id="1219257"/>
    <lineage>
        <taxon>Bacteria</taxon>
        <taxon>Pseudomonadati</taxon>
        <taxon>Pseudomonadota</taxon>
        <taxon>Alphaproteobacteria</taxon>
        <taxon>Sphingomonadales</taxon>
        <taxon>Sphingomonadaceae</taxon>
        <taxon>Sphingomonas</taxon>
    </lineage>
</organism>
<proteinExistence type="predicted"/>
<dbReference type="SUPFAM" id="SSF51556">
    <property type="entry name" value="Metallo-dependent hydrolases"/>
    <property type="match status" value="1"/>
</dbReference>
<name>A0ABW3HA22_9SPHN</name>
<evidence type="ECO:0000313" key="4">
    <source>
        <dbReference type="Proteomes" id="UP001596977"/>
    </source>
</evidence>
<dbReference type="InterPro" id="IPR032466">
    <property type="entry name" value="Metal_Hydrolase"/>
</dbReference>
<evidence type="ECO:0000256" key="1">
    <source>
        <dbReference type="ARBA" id="ARBA00023239"/>
    </source>
</evidence>
<dbReference type="EMBL" id="JBHTJG010000009">
    <property type="protein sequence ID" value="MFD0947894.1"/>
    <property type="molecule type" value="Genomic_DNA"/>
</dbReference>
<dbReference type="RefSeq" id="WP_264945657.1">
    <property type="nucleotide sequence ID" value="NZ_JAPDRA010000009.1"/>
</dbReference>
<dbReference type="InterPro" id="IPR032465">
    <property type="entry name" value="ACMSD"/>
</dbReference>
<dbReference type="Pfam" id="PF04909">
    <property type="entry name" value="Amidohydro_2"/>
    <property type="match status" value="1"/>
</dbReference>
<keyword evidence="4" id="KW-1185">Reference proteome</keyword>
<keyword evidence="1" id="KW-0456">Lyase</keyword>
<reference evidence="4" key="1">
    <citation type="journal article" date="2019" name="Int. J. Syst. Evol. Microbiol.">
        <title>The Global Catalogue of Microorganisms (GCM) 10K type strain sequencing project: providing services to taxonomists for standard genome sequencing and annotation.</title>
        <authorList>
            <consortium name="The Broad Institute Genomics Platform"/>
            <consortium name="The Broad Institute Genome Sequencing Center for Infectious Disease"/>
            <person name="Wu L."/>
            <person name="Ma J."/>
        </authorList>
    </citation>
    <scope>NUCLEOTIDE SEQUENCE [LARGE SCALE GENOMIC DNA]</scope>
    <source>
        <strain evidence="4">CCUG 62982</strain>
    </source>
</reference>
<dbReference type="Proteomes" id="UP001596977">
    <property type="component" value="Unassembled WGS sequence"/>
</dbReference>
<evidence type="ECO:0000313" key="3">
    <source>
        <dbReference type="EMBL" id="MFD0947894.1"/>
    </source>
</evidence>
<accession>A0ABW3HA22</accession>
<evidence type="ECO:0000259" key="2">
    <source>
        <dbReference type="Pfam" id="PF04909"/>
    </source>
</evidence>
<dbReference type="PANTHER" id="PTHR21240:SF30">
    <property type="entry name" value="AMIDOHYDROLASE-RELATED DOMAIN-CONTAINING PROTEIN-RELATED"/>
    <property type="match status" value="1"/>
</dbReference>
<sequence>MRLIATEEAVSFQPIVDALNAHARTDDDSLDMILVRDIYGDNGIRNAMIPRLTDITGERLAQMDQNGIDMHLLSLTAPGVQMFAPDKGTEMARIANDLMAEAVRANPTRFAGLGTFAPQDPHRAALEVERVANTLKLNGLVINSHTNDRYYDDPFFYPVFEAIEASGLALYIHPRAPSKMIDKAFRDYGMNSAIWGYGIETSTNAIRMILSGLFDRFPKLKIVLGHMGEAIPFWLWRLDFMHGYAATAFGGAPKLKLKVSEYFRRNFAITTSGVENHPALRYSVEVLGPENVMWAIDYPYQPMAPAVQFIKTAPFAEDVKAMIAGGNAARIFRID</sequence>
<protein>
    <submittedName>
        <fullName evidence="3">5-carboxyvanillate decarboxylase</fullName>
    </submittedName>
</protein>
<dbReference type="PANTHER" id="PTHR21240">
    <property type="entry name" value="2-AMINO-3-CARBOXYLMUCONATE-6-SEMIALDEHYDE DECARBOXYLASE"/>
    <property type="match status" value="1"/>
</dbReference>